<sequence>MTAVTFLKAWGVAAFVLLLADGIWLGLVAGNFYRSNLGDLMRSDIRFGVAAIFYIMFAAAVVILAGMPGARAAHWSAALFYGAVLGFAAYGTYDFTNLATLKSWPVIVTIVDLCWGTALTAVAALAASLVLRVSH</sequence>
<dbReference type="Pfam" id="PF09945">
    <property type="entry name" value="DUF2177"/>
    <property type="match status" value="1"/>
</dbReference>
<proteinExistence type="predicted"/>
<comment type="caution">
    <text evidence="2">The sequence shown here is derived from an EMBL/GenBank/DDBJ whole genome shotgun (WGS) entry which is preliminary data.</text>
</comment>
<dbReference type="Proteomes" id="UP000246352">
    <property type="component" value="Unassembled WGS sequence"/>
</dbReference>
<protein>
    <submittedName>
        <fullName evidence="2">Putative membrane protein</fullName>
    </submittedName>
</protein>
<name>A0A317PPF5_9HYPH</name>
<keyword evidence="1" id="KW-0472">Membrane</keyword>
<evidence type="ECO:0000313" key="3">
    <source>
        <dbReference type="Proteomes" id="UP000246352"/>
    </source>
</evidence>
<gene>
    <name evidence="2" type="ORF">DFR52_102684</name>
</gene>
<dbReference type="RefSeq" id="WP_110031750.1">
    <property type="nucleotide sequence ID" value="NZ_QGTR01000002.1"/>
</dbReference>
<feature type="transmembrane region" description="Helical" evidence="1">
    <location>
        <begin position="105"/>
        <end position="131"/>
    </location>
</feature>
<dbReference type="OrthoDB" id="166547at2"/>
<keyword evidence="1" id="KW-0812">Transmembrane</keyword>
<feature type="transmembrane region" description="Helical" evidence="1">
    <location>
        <begin position="45"/>
        <end position="67"/>
    </location>
</feature>
<keyword evidence="1" id="KW-1133">Transmembrane helix</keyword>
<evidence type="ECO:0000313" key="2">
    <source>
        <dbReference type="EMBL" id="PWW02019.1"/>
    </source>
</evidence>
<dbReference type="InterPro" id="IPR018687">
    <property type="entry name" value="DUF2177_membr"/>
</dbReference>
<keyword evidence="3" id="KW-1185">Reference proteome</keyword>
<dbReference type="EMBL" id="QGTR01000002">
    <property type="protein sequence ID" value="PWW02019.1"/>
    <property type="molecule type" value="Genomic_DNA"/>
</dbReference>
<organism evidence="2 3">
    <name type="scientific">Hoeflea marina</name>
    <dbReference type="NCBI Taxonomy" id="274592"/>
    <lineage>
        <taxon>Bacteria</taxon>
        <taxon>Pseudomonadati</taxon>
        <taxon>Pseudomonadota</taxon>
        <taxon>Alphaproteobacteria</taxon>
        <taxon>Hyphomicrobiales</taxon>
        <taxon>Rhizobiaceae</taxon>
        <taxon>Hoeflea</taxon>
    </lineage>
</organism>
<evidence type="ECO:0000256" key="1">
    <source>
        <dbReference type="SAM" id="Phobius"/>
    </source>
</evidence>
<dbReference type="AlphaFoldDB" id="A0A317PPF5"/>
<reference evidence="2 3" key="1">
    <citation type="submission" date="2018-05" db="EMBL/GenBank/DDBJ databases">
        <title>Genomic Encyclopedia of Type Strains, Phase IV (KMG-IV): sequencing the most valuable type-strain genomes for metagenomic binning, comparative biology and taxonomic classification.</title>
        <authorList>
            <person name="Goeker M."/>
        </authorList>
    </citation>
    <scope>NUCLEOTIDE SEQUENCE [LARGE SCALE GENOMIC DNA]</scope>
    <source>
        <strain evidence="2 3">DSM 16791</strain>
    </source>
</reference>
<accession>A0A317PPF5</accession>
<feature type="transmembrane region" description="Helical" evidence="1">
    <location>
        <begin position="73"/>
        <end position="93"/>
    </location>
</feature>
<feature type="transmembrane region" description="Helical" evidence="1">
    <location>
        <begin position="12"/>
        <end position="33"/>
    </location>
</feature>